<reference evidence="6 7" key="1">
    <citation type="journal article" date="2014" name="Nat. Commun.">
        <title>Klebsormidium flaccidum genome reveals primary factors for plant terrestrial adaptation.</title>
        <authorList>
            <person name="Hori K."/>
            <person name="Maruyama F."/>
            <person name="Fujisawa T."/>
            <person name="Togashi T."/>
            <person name="Yamamoto N."/>
            <person name="Seo M."/>
            <person name="Sato S."/>
            <person name="Yamada T."/>
            <person name="Mori H."/>
            <person name="Tajima N."/>
            <person name="Moriyama T."/>
            <person name="Ikeuchi M."/>
            <person name="Watanabe M."/>
            <person name="Wada H."/>
            <person name="Kobayashi K."/>
            <person name="Saito M."/>
            <person name="Masuda T."/>
            <person name="Sasaki-Sekimoto Y."/>
            <person name="Mashiguchi K."/>
            <person name="Awai K."/>
            <person name="Shimojima M."/>
            <person name="Masuda S."/>
            <person name="Iwai M."/>
            <person name="Nobusawa T."/>
            <person name="Narise T."/>
            <person name="Kondo S."/>
            <person name="Saito H."/>
            <person name="Sato R."/>
            <person name="Murakawa M."/>
            <person name="Ihara Y."/>
            <person name="Oshima-Yamada Y."/>
            <person name="Ohtaka K."/>
            <person name="Satoh M."/>
            <person name="Sonobe K."/>
            <person name="Ishii M."/>
            <person name="Ohtani R."/>
            <person name="Kanamori-Sato M."/>
            <person name="Honoki R."/>
            <person name="Miyazaki D."/>
            <person name="Mochizuki H."/>
            <person name="Umetsu J."/>
            <person name="Higashi K."/>
            <person name="Shibata D."/>
            <person name="Kamiya Y."/>
            <person name="Sato N."/>
            <person name="Nakamura Y."/>
            <person name="Tabata S."/>
            <person name="Ida S."/>
            <person name="Kurokawa K."/>
            <person name="Ohta H."/>
        </authorList>
    </citation>
    <scope>NUCLEOTIDE SEQUENCE [LARGE SCALE GENOMIC DNA]</scope>
    <source>
        <strain evidence="6 7">NIES-2285</strain>
    </source>
</reference>
<gene>
    <name evidence="6" type="ORF">KFL_007360060</name>
</gene>
<dbReference type="EMBL" id="DF237685">
    <property type="protein sequence ID" value="GAQ91157.1"/>
    <property type="molecule type" value="Genomic_DNA"/>
</dbReference>
<evidence type="ECO:0000256" key="1">
    <source>
        <dbReference type="ARBA" id="ARBA00022723"/>
    </source>
</evidence>
<dbReference type="Gene3D" id="6.10.140.2220">
    <property type="match status" value="1"/>
</dbReference>
<evidence type="ECO:0000256" key="3">
    <source>
        <dbReference type="ARBA" id="ARBA00022833"/>
    </source>
</evidence>
<evidence type="ECO:0000256" key="4">
    <source>
        <dbReference type="PROSITE-ProRule" id="PRU00134"/>
    </source>
</evidence>
<evidence type="ECO:0000313" key="7">
    <source>
        <dbReference type="Proteomes" id="UP000054558"/>
    </source>
</evidence>
<dbReference type="GO" id="GO:0008270">
    <property type="term" value="F:zinc ion binding"/>
    <property type="evidence" value="ECO:0007669"/>
    <property type="project" value="UniProtKB-KW"/>
</dbReference>
<evidence type="ECO:0000259" key="5">
    <source>
        <dbReference type="PROSITE" id="PS50865"/>
    </source>
</evidence>
<organism evidence="6 7">
    <name type="scientific">Klebsormidium nitens</name>
    <name type="common">Green alga</name>
    <name type="synonym">Ulothrix nitens</name>
    <dbReference type="NCBI Taxonomy" id="105231"/>
    <lineage>
        <taxon>Eukaryota</taxon>
        <taxon>Viridiplantae</taxon>
        <taxon>Streptophyta</taxon>
        <taxon>Klebsormidiophyceae</taxon>
        <taxon>Klebsormidiales</taxon>
        <taxon>Klebsormidiaceae</taxon>
        <taxon>Klebsormidium</taxon>
    </lineage>
</organism>
<keyword evidence="7" id="KW-1185">Reference proteome</keyword>
<protein>
    <recommendedName>
        <fullName evidence="5">MYND-type domain-containing protein</fullName>
    </recommendedName>
</protein>
<dbReference type="OrthoDB" id="550206at2759"/>
<evidence type="ECO:0000313" key="6">
    <source>
        <dbReference type="EMBL" id="GAQ91157.1"/>
    </source>
</evidence>
<name>A0A1Y1IR97_KLENI</name>
<dbReference type="InterPro" id="IPR002893">
    <property type="entry name" value="Znf_MYND"/>
</dbReference>
<accession>A0A1Y1IR97</accession>
<keyword evidence="3" id="KW-0862">Zinc</keyword>
<dbReference type="Proteomes" id="UP000054558">
    <property type="component" value="Unassembled WGS sequence"/>
</dbReference>
<keyword evidence="2 4" id="KW-0863">Zinc-finger</keyword>
<proteinExistence type="predicted"/>
<dbReference type="PROSITE" id="PS50865">
    <property type="entry name" value="ZF_MYND_2"/>
    <property type="match status" value="1"/>
</dbReference>
<dbReference type="Pfam" id="PF01753">
    <property type="entry name" value="zf-MYND"/>
    <property type="match status" value="1"/>
</dbReference>
<evidence type="ECO:0000256" key="2">
    <source>
        <dbReference type="ARBA" id="ARBA00022771"/>
    </source>
</evidence>
<dbReference type="AlphaFoldDB" id="A0A1Y1IR97"/>
<dbReference type="SUPFAM" id="SSF144232">
    <property type="entry name" value="HIT/MYND zinc finger-like"/>
    <property type="match status" value="1"/>
</dbReference>
<keyword evidence="1" id="KW-0479">Metal-binding</keyword>
<sequence>MAAGSTIFLRALLIYKRTLNPAELHWDHSVPALLPELNDMYRQGGGVNQAPLPMIVANYNAYRRDYRATVCRTARKYECTCAQCEKLQSERPSGDPLFIRCSRCRSVFYCGRECQRLDWTEHRQVCVAP</sequence>
<feature type="domain" description="MYND-type" evidence="5">
    <location>
        <begin position="81"/>
        <end position="126"/>
    </location>
</feature>